<sequence length="70" mass="8061">MLSERQRLATFDLTKRRIGVLPEVKAVLPPEEYLGKLLPEHFIMFRPKDIVSGDFYWATHKGDYTLIAAA</sequence>
<dbReference type="Proteomes" id="UP000034738">
    <property type="component" value="Unassembled WGS sequence"/>
</dbReference>
<protein>
    <submittedName>
        <fullName evidence="1">Signal transduction protein</fullName>
    </submittedName>
</protein>
<reference evidence="1 2" key="1">
    <citation type="journal article" date="2015" name="Nature">
        <title>rRNA introns, odd ribosomes, and small enigmatic genomes across a large radiation of phyla.</title>
        <authorList>
            <person name="Brown C.T."/>
            <person name="Hug L.A."/>
            <person name="Thomas B.C."/>
            <person name="Sharon I."/>
            <person name="Castelle C.J."/>
            <person name="Singh A."/>
            <person name="Wilkins M.J."/>
            <person name="Williams K.H."/>
            <person name="Banfield J.F."/>
        </authorList>
    </citation>
    <scope>NUCLEOTIDE SEQUENCE [LARGE SCALE GENOMIC DNA]</scope>
</reference>
<comment type="caution">
    <text evidence="1">The sequence shown here is derived from an EMBL/GenBank/DDBJ whole genome shotgun (WGS) entry which is preliminary data.</text>
</comment>
<name>A0A0G0K525_9BACT</name>
<accession>A0A0G0K525</accession>
<dbReference type="InterPro" id="IPR036457">
    <property type="entry name" value="PPM-type-like_dom_sf"/>
</dbReference>
<dbReference type="EMBL" id="LBUY01000018">
    <property type="protein sequence ID" value="KKQ74818.1"/>
    <property type="molecule type" value="Genomic_DNA"/>
</dbReference>
<dbReference type="AlphaFoldDB" id="A0A0G0K525"/>
<evidence type="ECO:0000313" key="1">
    <source>
        <dbReference type="EMBL" id="KKQ74818.1"/>
    </source>
</evidence>
<dbReference type="Gene3D" id="3.60.40.10">
    <property type="entry name" value="PPM-type phosphatase domain"/>
    <property type="match status" value="1"/>
</dbReference>
<evidence type="ECO:0000313" key="2">
    <source>
        <dbReference type="Proteomes" id="UP000034738"/>
    </source>
</evidence>
<gene>
    <name evidence="1" type="ORF">US95_C0018G0016</name>
</gene>
<feature type="non-terminal residue" evidence="1">
    <location>
        <position position="70"/>
    </location>
</feature>
<proteinExistence type="predicted"/>
<organism evidence="1 2">
    <name type="scientific">Candidatus Woesebacteria bacterium GW2011_GWB1_38_5</name>
    <dbReference type="NCBI Taxonomy" id="1618568"/>
    <lineage>
        <taxon>Bacteria</taxon>
        <taxon>Candidatus Woeseibacteriota</taxon>
    </lineage>
</organism>